<accession>A0A2K9A1R4</accession>
<name>A0A2K9A1R4_9GAMM</name>
<keyword evidence="2" id="KW-1185">Reference proteome</keyword>
<gene>
    <name evidence="1" type="ORF">CW740_00615</name>
</gene>
<dbReference type="AlphaFoldDB" id="A0A2K9A1R4"/>
<proteinExistence type="predicted"/>
<evidence type="ECO:0000313" key="2">
    <source>
        <dbReference type="Proteomes" id="UP000232693"/>
    </source>
</evidence>
<dbReference type="RefSeq" id="WP_106645737.1">
    <property type="nucleotide sequence ID" value="NZ_BMGO01000001.1"/>
</dbReference>
<dbReference type="EMBL" id="CP025120">
    <property type="protein sequence ID" value="AUD77815.1"/>
    <property type="molecule type" value="Genomic_DNA"/>
</dbReference>
<dbReference type="OrthoDB" id="6193703at2"/>
<sequence length="187" mass="22038">MNKIILLLLALSLQACGPSIDQNSSLEKVIRVTKQNFQDNVEEFEFIKNYYYDNNHKFIGEEHCIYYFDGEDVREDEYFKSLSLQEQKEILNYEEICTALYNAKANPLGGGDPNRFVLLTFDTVKQNRSHSFSYEYYKSPVAESYLCEEDYLENLGESGICYFELDKNWTLVHRYIVIPPRTRIDKN</sequence>
<reference evidence="1 2" key="1">
    <citation type="submission" date="2017-12" db="EMBL/GenBank/DDBJ databases">
        <title>Kangiella profundi FT102 completed genome.</title>
        <authorList>
            <person name="Xu J."/>
            <person name="Wang J."/>
            <person name="Lu Y."/>
        </authorList>
    </citation>
    <scope>NUCLEOTIDE SEQUENCE [LARGE SCALE GENOMIC DNA]</scope>
    <source>
        <strain evidence="1 2">FT102</strain>
    </source>
</reference>
<evidence type="ECO:0000313" key="1">
    <source>
        <dbReference type="EMBL" id="AUD77815.1"/>
    </source>
</evidence>
<dbReference type="KEGG" id="kpd:CW740_00615"/>
<protein>
    <submittedName>
        <fullName evidence="1">Uncharacterized protein</fullName>
    </submittedName>
</protein>
<organism evidence="1 2">
    <name type="scientific">Kangiella profundi</name>
    <dbReference type="NCBI Taxonomy" id="1561924"/>
    <lineage>
        <taxon>Bacteria</taxon>
        <taxon>Pseudomonadati</taxon>
        <taxon>Pseudomonadota</taxon>
        <taxon>Gammaproteobacteria</taxon>
        <taxon>Kangiellales</taxon>
        <taxon>Kangiellaceae</taxon>
        <taxon>Kangiella</taxon>
    </lineage>
</organism>
<dbReference type="Proteomes" id="UP000232693">
    <property type="component" value="Chromosome"/>
</dbReference>
<dbReference type="PROSITE" id="PS51257">
    <property type="entry name" value="PROKAR_LIPOPROTEIN"/>
    <property type="match status" value="1"/>
</dbReference>